<reference evidence="1 2" key="1">
    <citation type="submission" date="2017-01" db="EMBL/GenBank/DDBJ databases">
        <authorList>
            <person name="Mah S.A."/>
            <person name="Swanson W.J."/>
            <person name="Moy G.W."/>
            <person name="Vacquier V.D."/>
        </authorList>
    </citation>
    <scope>NUCLEOTIDE SEQUENCE [LARGE SCALE GENOMIC DNA]</scope>
    <source>
        <strain evidence="1 2">DCY110</strain>
    </source>
</reference>
<proteinExistence type="predicted"/>
<name>A0A1P8JV61_9BURK</name>
<gene>
    <name evidence="1" type="ORF">RD110_11060</name>
</gene>
<keyword evidence="2" id="KW-1185">Reference proteome</keyword>
<organism evidence="1 2">
    <name type="scientific">Rhodoferax koreensis</name>
    <dbReference type="NCBI Taxonomy" id="1842727"/>
    <lineage>
        <taxon>Bacteria</taxon>
        <taxon>Pseudomonadati</taxon>
        <taxon>Pseudomonadota</taxon>
        <taxon>Betaproteobacteria</taxon>
        <taxon>Burkholderiales</taxon>
        <taxon>Comamonadaceae</taxon>
        <taxon>Rhodoferax</taxon>
    </lineage>
</organism>
<evidence type="ECO:0000313" key="2">
    <source>
        <dbReference type="Proteomes" id="UP000186609"/>
    </source>
</evidence>
<dbReference type="EMBL" id="CP019236">
    <property type="protein sequence ID" value="APW37666.1"/>
    <property type="molecule type" value="Genomic_DNA"/>
</dbReference>
<dbReference type="KEGG" id="rhy:RD110_11060"/>
<dbReference type="Proteomes" id="UP000186609">
    <property type="component" value="Chromosome"/>
</dbReference>
<evidence type="ECO:0000313" key="1">
    <source>
        <dbReference type="EMBL" id="APW37666.1"/>
    </source>
</evidence>
<protein>
    <submittedName>
        <fullName evidence="1">Uncharacterized protein</fullName>
    </submittedName>
</protein>
<sequence>MAKMSDITYRIVHRRDTVLVFERGPDKRPTSSLQVARMGDNGMIDSLMGAGFYKLMETVGLKPFHEMGVSHVYAAMTDIHLDMLRERMPLVKATWLRPTVVDGIPMNWVEITASGEEGAHFTESNFAVL</sequence>
<accession>A0A1P8JV61</accession>
<dbReference type="AlphaFoldDB" id="A0A1P8JV61"/>